<feature type="compositionally biased region" description="Basic and acidic residues" evidence="1">
    <location>
        <begin position="223"/>
        <end position="232"/>
    </location>
</feature>
<feature type="compositionally biased region" description="Polar residues" evidence="1">
    <location>
        <begin position="233"/>
        <end position="253"/>
    </location>
</feature>
<comment type="caution">
    <text evidence="2">The sequence shown here is derived from an EMBL/GenBank/DDBJ whole genome shotgun (WGS) entry which is preliminary data.</text>
</comment>
<proteinExistence type="predicted"/>
<evidence type="ECO:0000313" key="3">
    <source>
        <dbReference type="Proteomes" id="UP000215335"/>
    </source>
</evidence>
<dbReference type="Proteomes" id="UP000215335">
    <property type="component" value="Unassembled WGS sequence"/>
</dbReference>
<reference evidence="2 3" key="1">
    <citation type="journal article" date="2017" name="Curr. Biol.">
        <title>The Evolution of Venom by Co-option of Single-Copy Genes.</title>
        <authorList>
            <person name="Martinson E.O."/>
            <person name="Mrinalini"/>
            <person name="Kelkar Y.D."/>
            <person name="Chang C.H."/>
            <person name="Werren J.H."/>
        </authorList>
    </citation>
    <scope>NUCLEOTIDE SEQUENCE [LARGE SCALE GENOMIC DNA]</scope>
    <source>
        <strain evidence="2 3">Alberta</strain>
        <tissue evidence="2">Whole body</tissue>
    </source>
</reference>
<accession>A0A232FGI1</accession>
<evidence type="ECO:0000313" key="2">
    <source>
        <dbReference type="EMBL" id="OXU29630.1"/>
    </source>
</evidence>
<name>A0A232FGI1_9HYME</name>
<evidence type="ECO:0000256" key="1">
    <source>
        <dbReference type="SAM" id="MobiDB-lite"/>
    </source>
</evidence>
<organism evidence="2 3">
    <name type="scientific">Trichomalopsis sarcophagae</name>
    <dbReference type="NCBI Taxonomy" id="543379"/>
    <lineage>
        <taxon>Eukaryota</taxon>
        <taxon>Metazoa</taxon>
        <taxon>Ecdysozoa</taxon>
        <taxon>Arthropoda</taxon>
        <taxon>Hexapoda</taxon>
        <taxon>Insecta</taxon>
        <taxon>Pterygota</taxon>
        <taxon>Neoptera</taxon>
        <taxon>Endopterygota</taxon>
        <taxon>Hymenoptera</taxon>
        <taxon>Apocrita</taxon>
        <taxon>Proctotrupomorpha</taxon>
        <taxon>Chalcidoidea</taxon>
        <taxon>Pteromalidae</taxon>
        <taxon>Pteromalinae</taxon>
        <taxon>Trichomalopsis</taxon>
    </lineage>
</organism>
<feature type="region of interest" description="Disordered" evidence="1">
    <location>
        <begin position="223"/>
        <end position="263"/>
    </location>
</feature>
<sequence>MDPNPTLCFIKPAEICSGAIWQCFHWRVANIKEEKITFFENQRIEDDGFLMILIKFVLKQQVYSMNSVKVSILSRQIKSTKVSIRSKIASINYIARKCHICQASFLFQSVCLQVKRLFKAATSSMPETKSSSSRDYVHYPLNFSALLKDSNVPEKQTVRQTASVYLRQVQFRRDVDIKPVPLGHSPFKLLLLGEDDIARVTERNRRCCYLRVFFKENERSKEIDGERSKDSYETSSTPNHRIFSSRNGLSNQRGRPVYYSKNSPKLTDRSIALAQSPSPAIFTGSAAQQSMPIG</sequence>
<protein>
    <submittedName>
        <fullName evidence="2">Uncharacterized protein</fullName>
    </submittedName>
</protein>
<dbReference type="EMBL" id="NNAY01000265">
    <property type="protein sequence ID" value="OXU29630.1"/>
    <property type="molecule type" value="Genomic_DNA"/>
</dbReference>
<keyword evidence="3" id="KW-1185">Reference proteome</keyword>
<dbReference type="AlphaFoldDB" id="A0A232FGI1"/>
<gene>
    <name evidence="2" type="ORF">TSAR_009100</name>
</gene>